<feature type="transmembrane region" description="Helical" evidence="1">
    <location>
        <begin position="126"/>
        <end position="149"/>
    </location>
</feature>
<keyword evidence="1" id="KW-0472">Membrane</keyword>
<organism evidence="2 3">
    <name type="scientific">Leeia speluncae</name>
    <dbReference type="NCBI Taxonomy" id="2884804"/>
    <lineage>
        <taxon>Bacteria</taxon>
        <taxon>Pseudomonadati</taxon>
        <taxon>Pseudomonadota</taxon>
        <taxon>Betaproteobacteria</taxon>
        <taxon>Neisseriales</taxon>
        <taxon>Leeiaceae</taxon>
        <taxon>Leeia</taxon>
    </lineage>
</organism>
<protein>
    <submittedName>
        <fullName evidence="2">Uncharacterized protein</fullName>
    </submittedName>
</protein>
<sequence>MPSHNLILLQKRALLSFAFFILLYHGVKLTFDNLVNDLSRTQRISLFVNSFFIVVVLLLVLISNKLIVVNILLNLSILIACFLLISRLAVWMGVGRFEFISYILLSASIVNFFDGMYGFARFDGNLYVMATALSLFAVILLFGFLYFGYKYAWCELVLPVSLDAQKTIAHSFASKSLAFMMISVVVVLIKISNATFDLDPLPMDWLVFAFASVVLFNKGVLNSICSSIVFNFSFLMLIHSVKTYTL</sequence>
<keyword evidence="1" id="KW-0812">Transmembrane</keyword>
<gene>
    <name evidence="2" type="ORF">LIN78_16560</name>
</gene>
<feature type="transmembrane region" description="Helical" evidence="1">
    <location>
        <begin position="12"/>
        <end position="31"/>
    </location>
</feature>
<evidence type="ECO:0000256" key="1">
    <source>
        <dbReference type="SAM" id="Phobius"/>
    </source>
</evidence>
<comment type="caution">
    <text evidence="2">The sequence shown here is derived from an EMBL/GenBank/DDBJ whole genome shotgun (WGS) entry which is preliminary data.</text>
</comment>
<evidence type="ECO:0000313" key="3">
    <source>
        <dbReference type="Proteomes" id="UP001165395"/>
    </source>
</evidence>
<name>A0ABS8DAC6_9NEIS</name>
<keyword evidence="1" id="KW-1133">Transmembrane helix</keyword>
<dbReference type="EMBL" id="JAJBZT010000012">
    <property type="protein sequence ID" value="MCB6185161.1"/>
    <property type="molecule type" value="Genomic_DNA"/>
</dbReference>
<keyword evidence="3" id="KW-1185">Reference proteome</keyword>
<evidence type="ECO:0000313" key="2">
    <source>
        <dbReference type="EMBL" id="MCB6185161.1"/>
    </source>
</evidence>
<dbReference type="RefSeq" id="WP_227181991.1">
    <property type="nucleotide sequence ID" value="NZ_JAJBZT010000012.1"/>
</dbReference>
<feature type="transmembrane region" description="Helical" evidence="1">
    <location>
        <begin position="205"/>
        <end position="238"/>
    </location>
</feature>
<feature type="transmembrane region" description="Helical" evidence="1">
    <location>
        <begin position="43"/>
        <end position="62"/>
    </location>
</feature>
<reference evidence="2" key="1">
    <citation type="submission" date="2021-10" db="EMBL/GenBank/DDBJ databases">
        <title>The complete genome sequence of Leeia sp. TBRC 13508.</title>
        <authorList>
            <person name="Charoenyingcharoen P."/>
            <person name="Yukphan P."/>
        </authorList>
    </citation>
    <scope>NUCLEOTIDE SEQUENCE</scope>
    <source>
        <strain evidence="2">TBRC 13508</strain>
    </source>
</reference>
<accession>A0ABS8DAC6</accession>
<proteinExistence type="predicted"/>
<dbReference type="Proteomes" id="UP001165395">
    <property type="component" value="Unassembled WGS sequence"/>
</dbReference>
<feature type="transmembrane region" description="Helical" evidence="1">
    <location>
        <begin position="68"/>
        <end position="90"/>
    </location>
</feature>
<feature type="transmembrane region" description="Helical" evidence="1">
    <location>
        <begin position="176"/>
        <end position="193"/>
    </location>
</feature>